<dbReference type="SUPFAM" id="SSF55961">
    <property type="entry name" value="Bet v1-like"/>
    <property type="match status" value="1"/>
</dbReference>
<sequence length="382" mass="41849">MTRVLELLVSLLIVAVLIVVVGVLLPSHGHVERSVEVSSPLRQIYDSVNTLRRFPEWSPERRLDPQLHMEYSGPRTGVGASVNYSGNETVGKGSLTIAASDEDSQVKMDITNDFAGENKTYTITLKPSESGKTTRINWAYDVDYGWNLMWRYAGLYIHGKPDATIQTAVANMANMLASFPNVDYKDQDIQVAEVTGVPVLVLSTKAPRTLDEVAEATSQAVARIEAVMKKAGLNQAGPVRTVTTNWGDDNYVFDVSIPVDSTTFTLDGNTYEITVPAVSDLVDDVTTEDAPRELKTGDHDEDGYLIIEDGVRAKISYSGLALVTEYTGSPAALPLLRLQEKAFAETHGYLYSEMNGGRFWDEATATDEDGTQTFKVTLPVEP</sequence>
<accession>A0A1I5A4T7</accession>
<dbReference type="InterPro" id="IPR011256">
    <property type="entry name" value="Reg_factor_effector_dom_sf"/>
</dbReference>
<name>A0A1I5A4T7_9GAMM</name>
<dbReference type="OrthoDB" id="5293446at2"/>
<proteinExistence type="predicted"/>
<dbReference type="Gene3D" id="3.20.80.10">
    <property type="entry name" value="Regulatory factor, effector binding domain"/>
    <property type="match status" value="1"/>
</dbReference>
<dbReference type="EMBL" id="FOVF01000032">
    <property type="protein sequence ID" value="SFN57340.1"/>
    <property type="molecule type" value="Genomic_DNA"/>
</dbReference>
<evidence type="ECO:0000313" key="2">
    <source>
        <dbReference type="Proteomes" id="UP000198575"/>
    </source>
</evidence>
<organism evidence="1 2">
    <name type="scientific">Dokdonella immobilis</name>
    <dbReference type="NCBI Taxonomy" id="578942"/>
    <lineage>
        <taxon>Bacteria</taxon>
        <taxon>Pseudomonadati</taxon>
        <taxon>Pseudomonadota</taxon>
        <taxon>Gammaproteobacteria</taxon>
        <taxon>Lysobacterales</taxon>
        <taxon>Rhodanobacteraceae</taxon>
        <taxon>Dokdonella</taxon>
    </lineage>
</organism>
<reference evidence="1 2" key="1">
    <citation type="submission" date="2016-10" db="EMBL/GenBank/DDBJ databases">
        <authorList>
            <person name="de Groot N.N."/>
        </authorList>
    </citation>
    <scope>NUCLEOTIDE SEQUENCE [LARGE SCALE GENOMIC DNA]</scope>
    <source>
        <strain evidence="1 2">CGMCC 1.7659</strain>
    </source>
</reference>
<dbReference type="InterPro" id="IPR023393">
    <property type="entry name" value="START-like_dom_sf"/>
</dbReference>
<dbReference type="RefSeq" id="WP_092410062.1">
    <property type="nucleotide sequence ID" value="NZ_FOVF01000032.1"/>
</dbReference>
<keyword evidence="2" id="KW-1185">Reference proteome</keyword>
<protein>
    <submittedName>
        <fullName evidence="1">Polyketide cyclase / dehydrase and lipid transport</fullName>
    </submittedName>
</protein>
<dbReference type="AlphaFoldDB" id="A0A1I5A4T7"/>
<dbReference type="Proteomes" id="UP000198575">
    <property type="component" value="Unassembled WGS sequence"/>
</dbReference>
<dbReference type="Gene3D" id="3.30.530.20">
    <property type="match status" value="1"/>
</dbReference>
<gene>
    <name evidence="1" type="ORF">SAMN05216289_13210</name>
</gene>
<evidence type="ECO:0000313" key="1">
    <source>
        <dbReference type="EMBL" id="SFN57340.1"/>
    </source>
</evidence>
<dbReference type="STRING" id="578942.SAMN05216289_13210"/>